<protein>
    <submittedName>
        <fullName evidence="1">Uncharacterized protein</fullName>
    </submittedName>
</protein>
<comment type="caution">
    <text evidence="1">The sequence shown here is derived from an EMBL/GenBank/DDBJ whole genome shotgun (WGS) entry which is preliminary data.</text>
</comment>
<accession>A0A6V7TUQ3</accession>
<dbReference type="AlphaFoldDB" id="A0A6V7TUQ3"/>
<evidence type="ECO:0000313" key="2">
    <source>
        <dbReference type="Proteomes" id="UP000580250"/>
    </source>
</evidence>
<dbReference type="EMBL" id="CAJEWN010000015">
    <property type="protein sequence ID" value="CAD2134582.1"/>
    <property type="molecule type" value="Genomic_DNA"/>
</dbReference>
<proteinExistence type="predicted"/>
<name>A0A6V7TUQ3_MELEN</name>
<organism evidence="1 2">
    <name type="scientific">Meloidogyne enterolobii</name>
    <name type="common">Root-knot nematode worm</name>
    <name type="synonym">Meloidogyne mayaguensis</name>
    <dbReference type="NCBI Taxonomy" id="390850"/>
    <lineage>
        <taxon>Eukaryota</taxon>
        <taxon>Metazoa</taxon>
        <taxon>Ecdysozoa</taxon>
        <taxon>Nematoda</taxon>
        <taxon>Chromadorea</taxon>
        <taxon>Rhabditida</taxon>
        <taxon>Tylenchina</taxon>
        <taxon>Tylenchomorpha</taxon>
        <taxon>Tylenchoidea</taxon>
        <taxon>Meloidogynidae</taxon>
        <taxon>Meloidogyninae</taxon>
        <taxon>Meloidogyne</taxon>
    </lineage>
</organism>
<gene>
    <name evidence="1" type="ORF">MENT_LOCUS4430</name>
</gene>
<dbReference type="Proteomes" id="UP000580250">
    <property type="component" value="Unassembled WGS sequence"/>
</dbReference>
<reference evidence="1 2" key="1">
    <citation type="submission" date="2020-08" db="EMBL/GenBank/DDBJ databases">
        <authorList>
            <person name="Koutsovoulos G."/>
            <person name="Danchin GJ E."/>
        </authorList>
    </citation>
    <scope>NUCLEOTIDE SEQUENCE [LARGE SCALE GENOMIC DNA]</scope>
</reference>
<sequence length="51" mass="5755">MGSLKQKSLGIPISDSYEFQNRRPVLKDLFCSSFPSFCVFTPSLEMISKGH</sequence>
<evidence type="ECO:0000313" key="1">
    <source>
        <dbReference type="EMBL" id="CAD2134582.1"/>
    </source>
</evidence>